<proteinExistence type="predicted"/>
<dbReference type="PANTHER" id="PTHR34860:SF6">
    <property type="entry name" value="REPRESSOR-LIKE PROTEIN SSO7C3"/>
    <property type="match status" value="1"/>
</dbReference>
<dbReference type="Pfam" id="PF04014">
    <property type="entry name" value="MazE_antitoxin"/>
    <property type="match status" value="1"/>
</dbReference>
<dbReference type="GO" id="GO:0003677">
    <property type="term" value="F:DNA binding"/>
    <property type="evidence" value="ECO:0007669"/>
    <property type="project" value="InterPro"/>
</dbReference>
<evidence type="ECO:0000259" key="1">
    <source>
        <dbReference type="SMART" id="SM00966"/>
    </source>
</evidence>
<comment type="caution">
    <text evidence="2">The sequence shown here is derived from an EMBL/GenBank/DDBJ whole genome shotgun (WGS) entry which is preliminary data.</text>
</comment>
<dbReference type="InterPro" id="IPR052975">
    <property type="entry name" value="Repressor-like_regulatory"/>
</dbReference>
<protein>
    <recommendedName>
        <fullName evidence="1">SpoVT-AbrB domain-containing protein</fullName>
    </recommendedName>
</protein>
<reference evidence="2" key="1">
    <citation type="journal article" date="2014" name="Int. J. Syst. Evol. Microbiol.">
        <title>Complete genome sequence of Corynebacterium casei LMG S-19264T (=DSM 44701T), isolated from a smear-ripened cheese.</title>
        <authorList>
            <consortium name="US DOE Joint Genome Institute (JGI-PGF)"/>
            <person name="Walter F."/>
            <person name="Albersmeier A."/>
            <person name="Kalinowski J."/>
            <person name="Ruckert C."/>
        </authorList>
    </citation>
    <scope>NUCLEOTIDE SEQUENCE</scope>
    <source>
        <strain evidence="2">JCM 17251</strain>
    </source>
</reference>
<reference evidence="2" key="2">
    <citation type="submission" date="2020-09" db="EMBL/GenBank/DDBJ databases">
        <authorList>
            <person name="Sun Q."/>
            <person name="Ohkuma M."/>
        </authorList>
    </citation>
    <scope>NUCLEOTIDE SEQUENCE</scope>
    <source>
        <strain evidence="2">JCM 17251</strain>
    </source>
</reference>
<dbReference type="InterPro" id="IPR037914">
    <property type="entry name" value="SpoVT-AbrB_sf"/>
</dbReference>
<evidence type="ECO:0000313" key="2">
    <source>
        <dbReference type="EMBL" id="GGN56991.1"/>
    </source>
</evidence>
<dbReference type="Gene3D" id="2.10.260.10">
    <property type="match status" value="2"/>
</dbReference>
<dbReference type="PANTHER" id="PTHR34860">
    <property type="entry name" value="REPRESSOR-LIKE PROTEIN SSO7C3"/>
    <property type="match status" value="1"/>
</dbReference>
<accession>A0A917XWF1</accession>
<dbReference type="SMART" id="SM00966">
    <property type="entry name" value="SpoVT_AbrB"/>
    <property type="match status" value="2"/>
</dbReference>
<sequence>MIFLKKVRASDKSGIINLPKKERTKFGFEPGTLLEIHLKGKEIWIYHSGLDDKKNQRYVSTKGSITIPAEFRRLLGITEPTPLSLYVDIEKEAFILKKD</sequence>
<dbReference type="Proteomes" id="UP000624041">
    <property type="component" value="Unassembled WGS sequence"/>
</dbReference>
<dbReference type="AlphaFoldDB" id="A0A917XWF1"/>
<dbReference type="SUPFAM" id="SSF89447">
    <property type="entry name" value="AbrB/MazE/MraZ-like"/>
    <property type="match status" value="2"/>
</dbReference>
<feature type="domain" description="SpoVT-AbrB" evidence="1">
    <location>
        <begin position="8"/>
        <end position="53"/>
    </location>
</feature>
<dbReference type="InterPro" id="IPR007159">
    <property type="entry name" value="SpoVT-AbrB_dom"/>
</dbReference>
<feature type="domain" description="SpoVT-AbrB" evidence="1">
    <location>
        <begin position="57"/>
        <end position="99"/>
    </location>
</feature>
<evidence type="ECO:0000313" key="3">
    <source>
        <dbReference type="Proteomes" id="UP000624041"/>
    </source>
</evidence>
<dbReference type="EMBL" id="BMOS01000010">
    <property type="protein sequence ID" value="GGN56991.1"/>
    <property type="molecule type" value="Genomic_DNA"/>
</dbReference>
<keyword evidence="3" id="KW-1185">Reference proteome</keyword>
<name>A0A917XWF1_9BACI</name>
<organism evidence="2 3">
    <name type="scientific">Oceanobacillus indicireducens</name>
    <dbReference type="NCBI Taxonomy" id="1004261"/>
    <lineage>
        <taxon>Bacteria</taxon>
        <taxon>Bacillati</taxon>
        <taxon>Bacillota</taxon>
        <taxon>Bacilli</taxon>
        <taxon>Bacillales</taxon>
        <taxon>Bacillaceae</taxon>
        <taxon>Oceanobacillus</taxon>
    </lineage>
</organism>
<dbReference type="RefSeq" id="WP_156857953.1">
    <property type="nucleotide sequence ID" value="NZ_BMOS01000010.1"/>
</dbReference>
<gene>
    <name evidence="2" type="ORF">GCM10007971_17500</name>
</gene>